<reference evidence="2" key="1">
    <citation type="submission" date="2020-12" db="EMBL/GenBank/DDBJ databases">
        <title>Burkholderia cepacia complex in Mexico.</title>
        <authorList>
            <person name="Estrada P."/>
        </authorList>
    </citation>
    <scope>NUCLEOTIDE SEQUENCE</scope>
    <source>
        <strain evidence="2">871</strain>
    </source>
</reference>
<protein>
    <submittedName>
        <fullName evidence="2">Uncharacterized protein</fullName>
    </submittedName>
</protein>
<dbReference type="AlphaFoldDB" id="A0A8I1AV08"/>
<gene>
    <name evidence="2" type="ORF">JAO13_38155</name>
</gene>
<dbReference type="EMBL" id="JAEDXG010000064">
    <property type="protein sequence ID" value="MBH9702270.1"/>
    <property type="molecule type" value="Genomic_DNA"/>
</dbReference>
<evidence type="ECO:0000313" key="3">
    <source>
        <dbReference type="Proteomes" id="UP000645612"/>
    </source>
</evidence>
<evidence type="ECO:0000313" key="2">
    <source>
        <dbReference type="EMBL" id="MBH9702270.1"/>
    </source>
</evidence>
<name>A0A8I1AV08_BURCE</name>
<evidence type="ECO:0000256" key="1">
    <source>
        <dbReference type="SAM" id="MobiDB-lite"/>
    </source>
</evidence>
<organism evidence="2 3">
    <name type="scientific">Burkholderia cepacia</name>
    <name type="common">Pseudomonas cepacia</name>
    <dbReference type="NCBI Taxonomy" id="292"/>
    <lineage>
        <taxon>Bacteria</taxon>
        <taxon>Pseudomonadati</taxon>
        <taxon>Pseudomonadota</taxon>
        <taxon>Betaproteobacteria</taxon>
        <taxon>Burkholderiales</taxon>
        <taxon>Burkholderiaceae</taxon>
        <taxon>Burkholderia</taxon>
        <taxon>Burkholderia cepacia complex</taxon>
    </lineage>
</organism>
<comment type="caution">
    <text evidence="2">The sequence shown here is derived from an EMBL/GenBank/DDBJ whole genome shotgun (WGS) entry which is preliminary data.</text>
</comment>
<accession>A0A8I1AV08</accession>
<feature type="region of interest" description="Disordered" evidence="1">
    <location>
        <begin position="1"/>
        <end position="22"/>
    </location>
</feature>
<dbReference type="Proteomes" id="UP000645612">
    <property type="component" value="Unassembled WGS sequence"/>
</dbReference>
<dbReference type="RefSeq" id="WP_069254106.1">
    <property type="nucleotide sequence ID" value="NZ_JAEDXG010000064.1"/>
</dbReference>
<sequence>MTERVGYGDGGDATCKAAQPPRFATVPSAPGFGFPIWPIDVWECHIAREQRGRHAAGDAL</sequence>
<proteinExistence type="predicted"/>